<dbReference type="HAMAP" id="MF_00265">
    <property type="entry name" value="VapC_Nob1"/>
    <property type="match status" value="1"/>
</dbReference>
<dbReference type="EMBL" id="PYGA01000001">
    <property type="protein sequence ID" value="PSL00690.1"/>
    <property type="molecule type" value="Genomic_DNA"/>
</dbReference>
<comment type="similarity">
    <text evidence="7 8">Belongs to the PINc/VapC protein family.</text>
</comment>
<evidence type="ECO:0000256" key="7">
    <source>
        <dbReference type="ARBA" id="ARBA00038093"/>
    </source>
</evidence>
<keyword evidence="5 8" id="KW-0378">Hydrolase</keyword>
<evidence type="ECO:0000256" key="8">
    <source>
        <dbReference type="HAMAP-Rule" id="MF_00265"/>
    </source>
</evidence>
<organism evidence="10 11">
    <name type="scientific">Murinocardiopsis flavida</name>
    <dbReference type="NCBI Taxonomy" id="645275"/>
    <lineage>
        <taxon>Bacteria</taxon>
        <taxon>Bacillati</taxon>
        <taxon>Actinomycetota</taxon>
        <taxon>Actinomycetes</taxon>
        <taxon>Streptosporangiales</taxon>
        <taxon>Nocardiopsidaceae</taxon>
        <taxon>Murinocardiopsis</taxon>
    </lineage>
</organism>
<accession>A0A2P8DTZ1</accession>
<dbReference type="GO" id="GO:0016787">
    <property type="term" value="F:hydrolase activity"/>
    <property type="evidence" value="ECO:0007669"/>
    <property type="project" value="UniProtKB-KW"/>
</dbReference>
<dbReference type="PANTHER" id="PTHR33653">
    <property type="entry name" value="RIBONUCLEASE VAPC2"/>
    <property type="match status" value="1"/>
</dbReference>
<evidence type="ECO:0000259" key="9">
    <source>
        <dbReference type="Pfam" id="PF01850"/>
    </source>
</evidence>
<evidence type="ECO:0000256" key="3">
    <source>
        <dbReference type="ARBA" id="ARBA00022722"/>
    </source>
</evidence>
<keyword evidence="4 8" id="KW-0479">Metal-binding</keyword>
<comment type="cofactor">
    <cofactor evidence="1 8">
        <name>Mg(2+)</name>
        <dbReference type="ChEBI" id="CHEBI:18420"/>
    </cofactor>
</comment>
<dbReference type="Gene3D" id="3.40.50.1010">
    <property type="entry name" value="5'-nuclease"/>
    <property type="match status" value="1"/>
</dbReference>
<evidence type="ECO:0000313" key="10">
    <source>
        <dbReference type="EMBL" id="PSL00690.1"/>
    </source>
</evidence>
<comment type="function">
    <text evidence="8">Toxic component of a toxin-antitoxin (TA) system. An RNase.</text>
</comment>
<dbReference type="SUPFAM" id="SSF88723">
    <property type="entry name" value="PIN domain-like"/>
    <property type="match status" value="1"/>
</dbReference>
<dbReference type="InterPro" id="IPR029060">
    <property type="entry name" value="PIN-like_dom_sf"/>
</dbReference>
<feature type="binding site" evidence="8">
    <location>
        <position position="100"/>
    </location>
    <ligand>
        <name>Mg(2+)</name>
        <dbReference type="ChEBI" id="CHEBI:18420"/>
    </ligand>
</feature>
<keyword evidence="6 8" id="KW-0460">Magnesium</keyword>
<dbReference type="GO" id="GO:0090729">
    <property type="term" value="F:toxin activity"/>
    <property type="evidence" value="ECO:0007669"/>
    <property type="project" value="UniProtKB-KW"/>
</dbReference>
<feature type="binding site" evidence="8">
    <location>
        <position position="9"/>
    </location>
    <ligand>
        <name>Mg(2+)</name>
        <dbReference type="ChEBI" id="CHEBI:18420"/>
    </ligand>
</feature>
<evidence type="ECO:0000256" key="2">
    <source>
        <dbReference type="ARBA" id="ARBA00022649"/>
    </source>
</evidence>
<dbReference type="OrthoDB" id="5185254at2"/>
<proteinExistence type="inferred from homology"/>
<evidence type="ECO:0000256" key="4">
    <source>
        <dbReference type="ARBA" id="ARBA00022723"/>
    </source>
</evidence>
<keyword evidence="3 8" id="KW-0540">Nuclease</keyword>
<dbReference type="InterPro" id="IPR002716">
    <property type="entry name" value="PIN_dom"/>
</dbReference>
<protein>
    <recommendedName>
        <fullName evidence="8">Ribonuclease VapC</fullName>
        <shortName evidence="8">RNase VapC</shortName>
        <ecNumber evidence="8">3.1.-.-</ecNumber>
    </recommendedName>
    <alternativeName>
        <fullName evidence="8">Toxin VapC</fullName>
    </alternativeName>
</protein>
<keyword evidence="8" id="KW-0800">Toxin</keyword>
<keyword evidence="11" id="KW-1185">Reference proteome</keyword>
<dbReference type="Pfam" id="PF01850">
    <property type="entry name" value="PIN"/>
    <property type="match status" value="1"/>
</dbReference>
<dbReference type="GO" id="GO:0000287">
    <property type="term" value="F:magnesium ion binding"/>
    <property type="evidence" value="ECO:0007669"/>
    <property type="project" value="UniProtKB-UniRule"/>
</dbReference>
<dbReference type="CDD" id="cd18755">
    <property type="entry name" value="PIN_MtVapC3_VapC21-like"/>
    <property type="match status" value="1"/>
</dbReference>
<evidence type="ECO:0000256" key="5">
    <source>
        <dbReference type="ARBA" id="ARBA00022801"/>
    </source>
</evidence>
<comment type="caution">
    <text evidence="10">The sequence shown here is derived from an EMBL/GenBank/DDBJ whole genome shotgun (WGS) entry which is preliminary data.</text>
</comment>
<feature type="domain" description="PIN" evidence="9">
    <location>
        <begin position="6"/>
        <end position="124"/>
    </location>
</feature>
<sequence>MSPAHYLVDTSALGRLFALGIGRFPDWSKAIQNGLVAVSPVTELELLYSARSAGHRTRMVEVLNRLFLPSHFDDRHVARAWEIQRELTARGEHRSAGPVDLMTAATAELNQLVLLHYDWDFDTITRVTEQQSQWFAAPVSL</sequence>
<name>A0A2P8DTZ1_9ACTN</name>
<reference evidence="10 11" key="1">
    <citation type="submission" date="2018-03" db="EMBL/GenBank/DDBJ databases">
        <title>Genomic Encyclopedia of Archaeal and Bacterial Type Strains, Phase II (KMG-II): from individual species to whole genera.</title>
        <authorList>
            <person name="Goeker M."/>
        </authorList>
    </citation>
    <scope>NUCLEOTIDE SEQUENCE [LARGE SCALE GENOMIC DNA]</scope>
    <source>
        <strain evidence="10 11">DSM 45312</strain>
    </source>
</reference>
<dbReference type="GO" id="GO:0004540">
    <property type="term" value="F:RNA nuclease activity"/>
    <property type="evidence" value="ECO:0007669"/>
    <property type="project" value="InterPro"/>
</dbReference>
<dbReference type="Proteomes" id="UP000240542">
    <property type="component" value="Unassembled WGS sequence"/>
</dbReference>
<dbReference type="PANTHER" id="PTHR33653:SF1">
    <property type="entry name" value="RIBONUCLEASE VAPC2"/>
    <property type="match status" value="1"/>
</dbReference>
<evidence type="ECO:0000313" key="11">
    <source>
        <dbReference type="Proteomes" id="UP000240542"/>
    </source>
</evidence>
<dbReference type="InterPro" id="IPR050556">
    <property type="entry name" value="Type_II_TA_system_RNase"/>
</dbReference>
<dbReference type="AlphaFoldDB" id="A0A2P8DTZ1"/>
<dbReference type="InterPro" id="IPR022907">
    <property type="entry name" value="VapC_family"/>
</dbReference>
<evidence type="ECO:0000256" key="1">
    <source>
        <dbReference type="ARBA" id="ARBA00001946"/>
    </source>
</evidence>
<dbReference type="RefSeq" id="WP_106580887.1">
    <property type="nucleotide sequence ID" value="NZ_PYGA01000001.1"/>
</dbReference>
<dbReference type="EC" id="3.1.-.-" evidence="8"/>
<evidence type="ECO:0000256" key="6">
    <source>
        <dbReference type="ARBA" id="ARBA00022842"/>
    </source>
</evidence>
<gene>
    <name evidence="8" type="primary">vapC</name>
    <name evidence="10" type="ORF">CLV63_101164</name>
</gene>
<keyword evidence="2 8" id="KW-1277">Toxin-antitoxin system</keyword>